<reference evidence="9 10" key="1">
    <citation type="journal article" date="2017" name="Water Res.">
        <title>Comammox in drinking water systems.</title>
        <authorList>
            <person name="Wang Y."/>
            <person name="Ma L."/>
            <person name="Mao Y."/>
            <person name="Jiang X."/>
            <person name="Xia Y."/>
            <person name="Yu K."/>
            <person name="Li B."/>
            <person name="Zhang T."/>
        </authorList>
    </citation>
    <scope>NUCLEOTIDE SEQUENCE [LARGE SCALE GENOMIC DNA]</scope>
    <source>
        <strain evidence="9">SG_bin8</strain>
    </source>
</reference>
<organism evidence="9 10">
    <name type="scientific">Candidatus Raskinella chloraquaticus</name>
    <dbReference type="NCBI Taxonomy" id="1951219"/>
    <lineage>
        <taxon>Bacteria</taxon>
        <taxon>Pseudomonadati</taxon>
        <taxon>Pseudomonadota</taxon>
        <taxon>Alphaproteobacteria</taxon>
        <taxon>Hyphomicrobiales</taxon>
        <taxon>Phreatobacteraceae</taxon>
        <taxon>Candidatus Raskinella</taxon>
    </lineage>
</organism>
<evidence type="ECO:0000256" key="3">
    <source>
        <dbReference type="ARBA" id="ARBA00022475"/>
    </source>
</evidence>
<keyword evidence="3" id="KW-1003">Cell membrane</keyword>
<dbReference type="STRING" id="1827387.A4S15_12825"/>
<keyword evidence="5 7" id="KW-1133">Transmembrane helix</keyword>
<evidence type="ECO:0000256" key="4">
    <source>
        <dbReference type="ARBA" id="ARBA00022692"/>
    </source>
</evidence>
<keyword evidence="6 7" id="KW-0472">Membrane</keyword>
<evidence type="ECO:0000313" key="10">
    <source>
        <dbReference type="Proteomes" id="UP000192872"/>
    </source>
</evidence>
<dbReference type="Pfam" id="PF04290">
    <property type="entry name" value="DctQ"/>
    <property type="match status" value="1"/>
</dbReference>
<feature type="transmembrane region" description="Helical" evidence="7">
    <location>
        <begin position="74"/>
        <end position="92"/>
    </location>
</feature>
<dbReference type="GO" id="GO:0022857">
    <property type="term" value="F:transmembrane transporter activity"/>
    <property type="evidence" value="ECO:0007669"/>
    <property type="project" value="UniProtKB-UniRule"/>
</dbReference>
<comment type="subunit">
    <text evidence="7">The complex comprises the extracytoplasmic solute receptor protein and the two transmembrane proteins.</text>
</comment>
<dbReference type="GO" id="GO:0005886">
    <property type="term" value="C:plasma membrane"/>
    <property type="evidence" value="ECO:0007669"/>
    <property type="project" value="UniProtKB-SubCell"/>
</dbReference>
<sequence>MMMLTAPAPAASEEGFIGRLIAWMTEMFALAGGLVMIAIMLVQSGSVIGRSLPELLGFIGLKLPRLAIPGDIEIVQLGCGIAIFCFLPLCHYRRANVLVEFFTQHLPVRYRSMFDLAANLLFLLIASTITWQLGHGAQEKISYWDTTMVLRLPEAYPYVGALAAAVLWTLVVAYSCVRSCQEIARDHVIGPAPSGDH</sequence>
<dbReference type="Proteomes" id="UP000192872">
    <property type="component" value="Unassembled WGS sequence"/>
</dbReference>
<evidence type="ECO:0000256" key="1">
    <source>
        <dbReference type="ARBA" id="ARBA00004651"/>
    </source>
</evidence>
<comment type="similarity">
    <text evidence="7">Belongs to the TRAP transporter small permease family.</text>
</comment>
<feature type="transmembrane region" description="Helical" evidence="7">
    <location>
        <begin position="113"/>
        <end position="135"/>
    </location>
</feature>
<feature type="domain" description="Tripartite ATP-independent periplasmic transporters DctQ component" evidence="8">
    <location>
        <begin position="67"/>
        <end position="179"/>
    </location>
</feature>
<protein>
    <recommendedName>
        <fullName evidence="7">TRAP transporter small permease protein</fullName>
    </recommendedName>
</protein>
<evidence type="ECO:0000259" key="8">
    <source>
        <dbReference type="Pfam" id="PF04290"/>
    </source>
</evidence>
<evidence type="ECO:0000256" key="7">
    <source>
        <dbReference type="RuleBase" id="RU369079"/>
    </source>
</evidence>
<evidence type="ECO:0000256" key="2">
    <source>
        <dbReference type="ARBA" id="ARBA00022448"/>
    </source>
</evidence>
<evidence type="ECO:0000256" key="6">
    <source>
        <dbReference type="ARBA" id="ARBA00023136"/>
    </source>
</evidence>
<feature type="transmembrane region" description="Helical" evidence="7">
    <location>
        <begin position="155"/>
        <end position="177"/>
    </location>
</feature>
<comment type="function">
    <text evidence="7">Part of the tripartite ATP-independent periplasmic (TRAP) transport system.</text>
</comment>
<dbReference type="RefSeq" id="WP_376803839.1">
    <property type="nucleotide sequence ID" value="NZ_JAKFWN010000021.1"/>
</dbReference>
<evidence type="ECO:0000256" key="5">
    <source>
        <dbReference type="ARBA" id="ARBA00022989"/>
    </source>
</evidence>
<comment type="subcellular location">
    <subcellularLocation>
        <location evidence="7">Cell inner membrane</location>
        <topology evidence="7">Multi-pass membrane protein</topology>
    </subcellularLocation>
    <subcellularLocation>
        <location evidence="1">Cell membrane</location>
        <topology evidence="1">Multi-pass membrane protein</topology>
    </subcellularLocation>
</comment>
<dbReference type="AlphaFoldDB" id="A0A1W9HUH2"/>
<dbReference type="EMBL" id="LWDL01000023">
    <property type="protein sequence ID" value="OQW50894.1"/>
    <property type="molecule type" value="Genomic_DNA"/>
</dbReference>
<keyword evidence="7" id="KW-0997">Cell inner membrane</keyword>
<accession>A0A1W9HUH2</accession>
<keyword evidence="4 7" id="KW-0812">Transmembrane</keyword>
<keyword evidence="2 7" id="KW-0813">Transport</keyword>
<name>A0A1W9HUH2_9HYPH</name>
<comment type="caution">
    <text evidence="9">The sequence shown here is derived from an EMBL/GenBank/DDBJ whole genome shotgun (WGS) entry which is preliminary data.</text>
</comment>
<gene>
    <name evidence="9" type="ORF">A4S15_12825</name>
</gene>
<evidence type="ECO:0000313" key="9">
    <source>
        <dbReference type="EMBL" id="OQW50894.1"/>
    </source>
</evidence>
<dbReference type="InterPro" id="IPR055348">
    <property type="entry name" value="DctQ"/>
</dbReference>
<feature type="transmembrane region" description="Helical" evidence="7">
    <location>
        <begin position="20"/>
        <end position="42"/>
    </location>
</feature>
<proteinExistence type="inferred from homology"/>